<gene>
    <name evidence="8" type="ORF">CL6EHI_169640</name>
</gene>
<accession>A0A5K1TWX6</accession>
<dbReference type="InterPro" id="IPR038765">
    <property type="entry name" value="Papain-like_cys_pep_sf"/>
</dbReference>
<keyword evidence="4" id="KW-0833">Ubl conjugation pathway</keyword>
<evidence type="ECO:0000256" key="4">
    <source>
        <dbReference type="ARBA" id="ARBA00022786"/>
    </source>
</evidence>
<dbReference type="VEuPathDB" id="AmoebaDB:EHI5A_037530"/>
<dbReference type="GO" id="GO:0005634">
    <property type="term" value="C:nucleus"/>
    <property type="evidence" value="ECO:0007669"/>
    <property type="project" value="TreeGrafter"/>
</dbReference>
<proteinExistence type="predicted"/>
<reference evidence="8 9" key="1">
    <citation type="submission" date="2016-05" db="EMBL/GenBank/DDBJ databases">
        <title>First whole genome sequencing of Entamoeba histolytica HM1:IMSS-clone-6.</title>
        <authorList>
            <person name="Mukherjee Avik.K."/>
            <person name="Izumyama S."/>
            <person name="Nakada-Tsukui K."/>
            <person name="Nozaki T."/>
        </authorList>
    </citation>
    <scope>NUCLEOTIDE SEQUENCE [LARGE SCALE GENOMIC DNA]</scope>
    <source>
        <strain evidence="8 9">HM1:IMSS clone 6</strain>
    </source>
</reference>
<dbReference type="InterPro" id="IPR028889">
    <property type="entry name" value="USP"/>
</dbReference>
<sequence length="289" mass="33871">MELSERVPPIGLVNNSYNGCYVNSCIQLLFSMKSFVSYLSFNPPNNEIIQRIRLLFVDLINTTLQSINTFYFLDCYNPQYGDPNEFLVQILEQCEQCNYYEMSLQCDINCECGKTDTVISKEPVLLIRNNGIQLDLSTQLYSSLFREFHCSCGRTVNVKLKSLNSPQYLIISVENIKIVNNKIEKQTKSISQNREIIYNKTQYSLKSMITHINGYDNGHCRSYVKIQNKWYCCDDTNVYLWNEQLEEDVSEVVTTFLFEKKEEEPQSKLIISQQSIFDYYLFLKEKQNN</sequence>
<dbReference type="GO" id="GO:0016579">
    <property type="term" value="P:protein deubiquitination"/>
    <property type="evidence" value="ECO:0007669"/>
    <property type="project" value="InterPro"/>
</dbReference>
<dbReference type="Pfam" id="PF00443">
    <property type="entry name" value="UCH"/>
    <property type="match status" value="1"/>
</dbReference>
<evidence type="ECO:0000256" key="2">
    <source>
        <dbReference type="ARBA" id="ARBA00012759"/>
    </source>
</evidence>
<dbReference type="GO" id="GO:0005829">
    <property type="term" value="C:cytosol"/>
    <property type="evidence" value="ECO:0007669"/>
    <property type="project" value="TreeGrafter"/>
</dbReference>
<comment type="caution">
    <text evidence="8">The sequence shown here is derived from an EMBL/GenBank/DDBJ whole genome shotgun (WGS) entry which is preliminary data.</text>
</comment>
<evidence type="ECO:0000256" key="3">
    <source>
        <dbReference type="ARBA" id="ARBA00022670"/>
    </source>
</evidence>
<evidence type="ECO:0000256" key="6">
    <source>
        <dbReference type="ARBA" id="ARBA00022807"/>
    </source>
</evidence>
<evidence type="ECO:0000313" key="8">
    <source>
        <dbReference type="EMBL" id="GAT98048.1"/>
    </source>
</evidence>
<dbReference type="InterPro" id="IPR050164">
    <property type="entry name" value="Peptidase_C19"/>
</dbReference>
<name>A0A5K1TWX6_ENTHI</name>
<dbReference type="PANTHER" id="PTHR24006">
    <property type="entry name" value="UBIQUITIN CARBOXYL-TERMINAL HYDROLASE"/>
    <property type="match status" value="1"/>
</dbReference>
<protein>
    <recommendedName>
        <fullName evidence="2">ubiquitinyl hydrolase 1</fullName>
        <ecNumber evidence="2">3.4.19.12</ecNumber>
    </recommendedName>
</protein>
<evidence type="ECO:0000313" key="9">
    <source>
        <dbReference type="Proteomes" id="UP000078387"/>
    </source>
</evidence>
<evidence type="ECO:0000259" key="7">
    <source>
        <dbReference type="PROSITE" id="PS50235"/>
    </source>
</evidence>
<dbReference type="VEuPathDB" id="AmoebaDB:EHI8A_016870"/>
<dbReference type="SUPFAM" id="SSF54001">
    <property type="entry name" value="Cysteine proteinases"/>
    <property type="match status" value="1"/>
</dbReference>
<dbReference type="VEuPathDB" id="AmoebaDB:KM1_046870"/>
<dbReference type="Proteomes" id="UP000078387">
    <property type="component" value="Unassembled WGS sequence"/>
</dbReference>
<dbReference type="VEuPathDB" id="AmoebaDB:EHI7A_019310"/>
<dbReference type="EC" id="3.4.19.12" evidence="2"/>
<feature type="domain" description="USP" evidence="7">
    <location>
        <begin position="10"/>
        <end position="262"/>
    </location>
</feature>
<evidence type="ECO:0000256" key="1">
    <source>
        <dbReference type="ARBA" id="ARBA00000707"/>
    </source>
</evidence>
<dbReference type="VEuPathDB" id="AmoebaDB:EHI_169640"/>
<keyword evidence="5" id="KW-0378">Hydrolase</keyword>
<dbReference type="CDD" id="cd02257">
    <property type="entry name" value="Peptidase_C19"/>
    <property type="match status" value="1"/>
</dbReference>
<dbReference type="EMBL" id="BDEQ01000001">
    <property type="protein sequence ID" value="GAT98048.1"/>
    <property type="molecule type" value="Genomic_DNA"/>
</dbReference>
<dbReference type="PANTHER" id="PTHR24006:SF687">
    <property type="entry name" value="UBIQUITIN CARBOXYL-TERMINAL HYDROLASE 10"/>
    <property type="match status" value="1"/>
</dbReference>
<dbReference type="OMA" id="NVYPWNE"/>
<keyword evidence="3" id="KW-0645">Protease</keyword>
<dbReference type="InterPro" id="IPR001394">
    <property type="entry name" value="Peptidase_C19_UCH"/>
</dbReference>
<dbReference type="GO" id="GO:0004843">
    <property type="term" value="F:cysteine-type deubiquitinase activity"/>
    <property type="evidence" value="ECO:0007669"/>
    <property type="project" value="UniProtKB-EC"/>
</dbReference>
<dbReference type="AlphaFoldDB" id="A0A5K1TWX6"/>
<dbReference type="Gene3D" id="3.90.70.10">
    <property type="entry name" value="Cysteine proteinases"/>
    <property type="match status" value="1"/>
</dbReference>
<evidence type="ECO:0000256" key="5">
    <source>
        <dbReference type="ARBA" id="ARBA00022801"/>
    </source>
</evidence>
<keyword evidence="6" id="KW-0788">Thiol protease</keyword>
<dbReference type="GO" id="GO:0006508">
    <property type="term" value="P:proteolysis"/>
    <property type="evidence" value="ECO:0007669"/>
    <property type="project" value="UniProtKB-KW"/>
</dbReference>
<comment type="catalytic activity">
    <reaction evidence="1">
        <text>Thiol-dependent hydrolysis of ester, thioester, amide, peptide and isopeptide bonds formed by the C-terminal Gly of ubiquitin (a 76-residue protein attached to proteins as an intracellular targeting signal).</text>
        <dbReference type="EC" id="3.4.19.12"/>
    </reaction>
</comment>
<organism evidence="8 9">
    <name type="scientific">Entamoeba histolytica</name>
    <dbReference type="NCBI Taxonomy" id="5759"/>
    <lineage>
        <taxon>Eukaryota</taxon>
        <taxon>Amoebozoa</taxon>
        <taxon>Evosea</taxon>
        <taxon>Archamoebae</taxon>
        <taxon>Mastigamoebida</taxon>
        <taxon>Entamoebidae</taxon>
        <taxon>Entamoeba</taxon>
    </lineage>
</organism>
<dbReference type="PROSITE" id="PS50235">
    <property type="entry name" value="USP_3"/>
    <property type="match status" value="1"/>
</dbReference>